<proteinExistence type="predicted"/>
<comment type="caution">
    <text evidence="2">The sequence shown here is derived from an EMBL/GenBank/DDBJ whole genome shotgun (WGS) entry which is preliminary data.</text>
</comment>
<dbReference type="EMBL" id="JASAOG010000063">
    <property type="protein sequence ID" value="KAK0056234.1"/>
    <property type="molecule type" value="Genomic_DNA"/>
</dbReference>
<name>A0AAD8BKD5_BIOPF</name>
<accession>A0AAD8BKD5</accession>
<keyword evidence="3" id="KW-1185">Reference proteome</keyword>
<sequence>MMAVNDKAIVERCIEEQDLSRLLKLLDVLDDFSEASLVKSLQWILRVDEKLVDDATKEITSAEIKKRLSWSDENTEAPFSDRKCYVINLMLSQKFTPQFLQEEARSLSFDAVLTLTKYIQFLLCWLPVMEKPNRFVPSYEQIIDWLNVFVDSHFQQLKLSEDAAAVVNSLYDQVVVMSKWQLDSRMLYGTLAELNRQFEEKQRNVKMGDYCIEVISF</sequence>
<dbReference type="GO" id="GO:0005730">
    <property type="term" value="C:nucleolus"/>
    <property type="evidence" value="ECO:0007669"/>
    <property type="project" value="TreeGrafter"/>
</dbReference>
<dbReference type="GO" id="GO:0003723">
    <property type="term" value="F:RNA binding"/>
    <property type="evidence" value="ECO:0007669"/>
    <property type="project" value="TreeGrafter"/>
</dbReference>
<dbReference type="GO" id="GO:0030490">
    <property type="term" value="P:maturation of SSU-rRNA"/>
    <property type="evidence" value="ECO:0007669"/>
    <property type="project" value="InterPro"/>
</dbReference>
<feature type="domain" description="Nucleolar protein 11 C-terminal" evidence="1">
    <location>
        <begin position="10"/>
        <end position="215"/>
    </location>
</feature>
<evidence type="ECO:0000313" key="2">
    <source>
        <dbReference type="EMBL" id="KAK0056234.1"/>
    </source>
</evidence>
<protein>
    <submittedName>
        <fullName evidence="2">Nucleolar protein 11</fullName>
    </submittedName>
</protein>
<dbReference type="AlphaFoldDB" id="A0AAD8BKD5"/>
<dbReference type="Pfam" id="PF20998">
    <property type="entry name" value="Nol11_C"/>
    <property type="match status" value="1"/>
</dbReference>
<evidence type="ECO:0000259" key="1">
    <source>
        <dbReference type="Pfam" id="PF20998"/>
    </source>
</evidence>
<dbReference type="InterPro" id="IPR048897">
    <property type="entry name" value="Nol11_C"/>
</dbReference>
<dbReference type="PANTHER" id="PTHR15633">
    <property type="entry name" value="NUCLEOLAR PROTEIN 11"/>
    <property type="match status" value="1"/>
</dbReference>
<evidence type="ECO:0000313" key="3">
    <source>
        <dbReference type="Proteomes" id="UP001233172"/>
    </source>
</evidence>
<dbReference type="InterPro" id="IPR042859">
    <property type="entry name" value="NOL11"/>
</dbReference>
<reference evidence="2" key="2">
    <citation type="submission" date="2023-04" db="EMBL/GenBank/DDBJ databases">
        <authorList>
            <person name="Bu L."/>
            <person name="Lu L."/>
            <person name="Laidemitt M.R."/>
            <person name="Zhang S.M."/>
            <person name="Mutuku M."/>
            <person name="Mkoji G."/>
            <person name="Steinauer M."/>
            <person name="Loker E.S."/>
        </authorList>
    </citation>
    <scope>NUCLEOTIDE SEQUENCE</scope>
    <source>
        <strain evidence="2">KasaAsao</strain>
        <tissue evidence="2">Whole Snail</tissue>
    </source>
</reference>
<dbReference type="Proteomes" id="UP001233172">
    <property type="component" value="Unassembled WGS sequence"/>
</dbReference>
<dbReference type="PANTHER" id="PTHR15633:SF2">
    <property type="entry name" value="NUCLEOLAR PROTEIN 11"/>
    <property type="match status" value="1"/>
</dbReference>
<organism evidence="2 3">
    <name type="scientific">Biomphalaria pfeifferi</name>
    <name type="common">Bloodfluke planorb</name>
    <name type="synonym">Freshwater snail</name>
    <dbReference type="NCBI Taxonomy" id="112525"/>
    <lineage>
        <taxon>Eukaryota</taxon>
        <taxon>Metazoa</taxon>
        <taxon>Spiralia</taxon>
        <taxon>Lophotrochozoa</taxon>
        <taxon>Mollusca</taxon>
        <taxon>Gastropoda</taxon>
        <taxon>Heterobranchia</taxon>
        <taxon>Euthyneura</taxon>
        <taxon>Panpulmonata</taxon>
        <taxon>Hygrophila</taxon>
        <taxon>Lymnaeoidea</taxon>
        <taxon>Planorbidae</taxon>
        <taxon>Biomphalaria</taxon>
    </lineage>
</organism>
<reference evidence="2" key="1">
    <citation type="journal article" date="2023" name="PLoS Negl. Trop. Dis.">
        <title>A genome sequence for Biomphalaria pfeifferi, the major vector snail for the human-infecting parasite Schistosoma mansoni.</title>
        <authorList>
            <person name="Bu L."/>
            <person name="Lu L."/>
            <person name="Laidemitt M.R."/>
            <person name="Zhang S.M."/>
            <person name="Mutuku M."/>
            <person name="Mkoji G."/>
            <person name="Steinauer M."/>
            <person name="Loker E.S."/>
        </authorList>
    </citation>
    <scope>NUCLEOTIDE SEQUENCE</scope>
    <source>
        <strain evidence="2">KasaAsao</strain>
    </source>
</reference>
<gene>
    <name evidence="2" type="ORF">Bpfe_014321</name>
</gene>